<protein>
    <submittedName>
        <fullName evidence="1">Uncharacterized protein</fullName>
    </submittedName>
</protein>
<dbReference type="AlphaFoldDB" id="A0A060HLC2"/>
<keyword evidence="2" id="KW-1185">Reference proteome</keyword>
<proteinExistence type="predicted"/>
<evidence type="ECO:0000313" key="1">
    <source>
        <dbReference type="EMBL" id="AIC14386.1"/>
    </source>
</evidence>
<dbReference type="HOGENOM" id="CLU_1891501_0_0_2"/>
<accession>A0A060HLC2</accession>
<reference evidence="1 2" key="1">
    <citation type="journal article" date="2014" name="Int. J. Syst. Evol. Microbiol.">
        <title>Nitrososphaera viennensis gen. nov., sp. nov., an aerobic and mesophilic, ammonia-oxidizing archaeon from soil and a member of the archaeal phylum Thaumarchaeota.</title>
        <authorList>
            <person name="Stieglmeier M."/>
            <person name="Klingl A."/>
            <person name="Alves R.J."/>
            <person name="Rittmann S.K."/>
            <person name="Melcher M."/>
            <person name="Leisch N."/>
            <person name="Schleper C."/>
        </authorList>
    </citation>
    <scope>NUCLEOTIDE SEQUENCE [LARGE SCALE GENOMIC DNA]</scope>
    <source>
        <strain evidence="1">EN76</strain>
    </source>
</reference>
<gene>
    <name evidence="1" type="ORF">NVIE_002030</name>
</gene>
<dbReference type="STRING" id="926571.NVIE_002030"/>
<dbReference type="KEGG" id="nvn:NVIE_002030"/>
<name>A0A060HLC2_9ARCH</name>
<dbReference type="Proteomes" id="UP000027093">
    <property type="component" value="Chromosome"/>
</dbReference>
<dbReference type="RefSeq" id="WP_075053614.1">
    <property type="nucleotide sequence ID" value="NZ_CP007536.1"/>
</dbReference>
<evidence type="ECO:0000313" key="2">
    <source>
        <dbReference type="Proteomes" id="UP000027093"/>
    </source>
</evidence>
<sequence>MAREQDNNDIERMLRELHSSYLKGNEYDEGDPIFYRINYRLADAFALTKEEAERHHAEYHRKNPRRVSEGFCDACNRIVGIIPIIYGVQEGDMERMKAAEEQGRLIIGDLSQVREGAKVAMFGCKSCKTPLAKYGSI</sequence>
<dbReference type="OrthoDB" id="9411at2157"/>
<dbReference type="EMBL" id="CP007536">
    <property type="protein sequence ID" value="AIC14386.1"/>
    <property type="molecule type" value="Genomic_DNA"/>
</dbReference>
<dbReference type="GeneID" id="74945460"/>
<organism evidence="1 2">
    <name type="scientific">Nitrososphaera viennensis EN76</name>
    <dbReference type="NCBI Taxonomy" id="926571"/>
    <lineage>
        <taxon>Archaea</taxon>
        <taxon>Nitrososphaerota</taxon>
        <taxon>Nitrososphaeria</taxon>
        <taxon>Nitrososphaerales</taxon>
        <taxon>Nitrososphaeraceae</taxon>
        <taxon>Nitrososphaera</taxon>
    </lineage>
</organism>